<reference evidence="3" key="1">
    <citation type="submission" date="2023-07" db="EMBL/GenBank/DDBJ databases">
        <authorList>
            <consortium name="AG Swart"/>
            <person name="Singh M."/>
            <person name="Singh A."/>
            <person name="Seah K."/>
            <person name="Emmerich C."/>
        </authorList>
    </citation>
    <scope>NUCLEOTIDE SEQUENCE</scope>
    <source>
        <strain evidence="3">DP1</strain>
    </source>
</reference>
<sequence length="270" mass="30677">MKQKLKFNNCKVVSGIFMTVFISAARAAESTGAEACWLAFGLLAISAATGYLIYLQYYKELPFDKSHPLYEGKREPEEEEAKNLRMDNEDREAYPEGRNYREKDEMRKDTQEQRHNDFEHPNSVKPQGNIASPKDVKVRVDEESSEGTERQNEMMKKKATGHRAGSKKDPFAPKDPNANLKNSKNKHKEVHAKKINEEDNESSDAEENESSEDNEDSEENESSEENEDSESESQEASHTNVMRKGHYSQNEPIDSGKHGKKTAAILMGKK</sequence>
<organism evidence="3 4">
    <name type="scientific">Euplotes crassus</name>
    <dbReference type="NCBI Taxonomy" id="5936"/>
    <lineage>
        <taxon>Eukaryota</taxon>
        <taxon>Sar</taxon>
        <taxon>Alveolata</taxon>
        <taxon>Ciliophora</taxon>
        <taxon>Intramacronucleata</taxon>
        <taxon>Spirotrichea</taxon>
        <taxon>Hypotrichia</taxon>
        <taxon>Euplotida</taxon>
        <taxon>Euplotidae</taxon>
        <taxon>Moneuplotes</taxon>
    </lineage>
</organism>
<protein>
    <submittedName>
        <fullName evidence="3">Uncharacterized protein</fullName>
    </submittedName>
</protein>
<feature type="compositionally biased region" description="Basic and acidic residues" evidence="1">
    <location>
        <begin position="69"/>
        <end position="122"/>
    </location>
</feature>
<comment type="caution">
    <text evidence="3">The sequence shown here is derived from an EMBL/GenBank/DDBJ whole genome shotgun (WGS) entry which is preliminary data.</text>
</comment>
<feature type="compositionally biased region" description="Acidic residues" evidence="1">
    <location>
        <begin position="198"/>
        <end position="233"/>
    </location>
</feature>
<dbReference type="Proteomes" id="UP001295684">
    <property type="component" value="Unassembled WGS sequence"/>
</dbReference>
<proteinExistence type="predicted"/>
<feature type="region of interest" description="Disordered" evidence="1">
    <location>
        <begin position="69"/>
        <end position="270"/>
    </location>
</feature>
<dbReference type="EMBL" id="CAMPGE010016647">
    <property type="protein sequence ID" value="CAI2375191.1"/>
    <property type="molecule type" value="Genomic_DNA"/>
</dbReference>
<name>A0AAD1XLS0_EUPCR</name>
<feature type="compositionally biased region" description="Basic and acidic residues" evidence="1">
    <location>
        <begin position="134"/>
        <end position="156"/>
    </location>
</feature>
<gene>
    <name evidence="3" type="ORF">ECRASSUSDP1_LOCUS16551</name>
</gene>
<keyword evidence="2" id="KW-0812">Transmembrane</keyword>
<keyword evidence="2" id="KW-1133">Transmembrane helix</keyword>
<dbReference type="AlphaFoldDB" id="A0AAD1XLS0"/>
<evidence type="ECO:0000313" key="4">
    <source>
        <dbReference type="Proteomes" id="UP001295684"/>
    </source>
</evidence>
<feature type="transmembrane region" description="Helical" evidence="2">
    <location>
        <begin position="37"/>
        <end position="55"/>
    </location>
</feature>
<evidence type="ECO:0000313" key="3">
    <source>
        <dbReference type="EMBL" id="CAI2375191.1"/>
    </source>
</evidence>
<accession>A0AAD1XLS0</accession>
<evidence type="ECO:0000256" key="1">
    <source>
        <dbReference type="SAM" id="MobiDB-lite"/>
    </source>
</evidence>
<keyword evidence="4" id="KW-1185">Reference proteome</keyword>
<evidence type="ECO:0000256" key="2">
    <source>
        <dbReference type="SAM" id="Phobius"/>
    </source>
</evidence>
<keyword evidence="2" id="KW-0472">Membrane</keyword>